<dbReference type="GO" id="GO:0005524">
    <property type="term" value="F:ATP binding"/>
    <property type="evidence" value="ECO:0007669"/>
    <property type="project" value="UniProtKB-KW"/>
</dbReference>
<dbReference type="GO" id="GO:0004822">
    <property type="term" value="F:isoleucine-tRNA ligase activity"/>
    <property type="evidence" value="ECO:0007669"/>
    <property type="project" value="UniProtKB-EC"/>
</dbReference>
<dbReference type="GeneID" id="54362512"/>
<dbReference type="SUPFAM" id="SSF52374">
    <property type="entry name" value="Nucleotidylyl transferase"/>
    <property type="match status" value="1"/>
</dbReference>
<dbReference type="GO" id="GO:0002161">
    <property type="term" value="F:aminoacyl-tRNA deacylase activity"/>
    <property type="evidence" value="ECO:0007669"/>
    <property type="project" value="InterPro"/>
</dbReference>
<evidence type="ECO:0000259" key="11">
    <source>
        <dbReference type="Pfam" id="PF00133"/>
    </source>
</evidence>
<keyword evidence="5 9" id="KW-0067">ATP-binding</keyword>
<dbReference type="SUPFAM" id="SSF50677">
    <property type="entry name" value="ValRS/IleRS/LeuRS editing domain"/>
    <property type="match status" value="1"/>
</dbReference>
<feature type="compositionally biased region" description="Basic and acidic residues" evidence="10">
    <location>
        <begin position="164"/>
        <end position="174"/>
    </location>
</feature>
<dbReference type="InterPro" id="IPR002301">
    <property type="entry name" value="Ile-tRNA-ligase"/>
</dbReference>
<dbReference type="GO" id="GO:0005739">
    <property type="term" value="C:mitochondrion"/>
    <property type="evidence" value="ECO:0007669"/>
    <property type="project" value="TreeGrafter"/>
</dbReference>
<dbReference type="OrthoDB" id="10264412at2759"/>
<dbReference type="Gene3D" id="3.40.50.620">
    <property type="entry name" value="HUPs"/>
    <property type="match status" value="2"/>
</dbReference>
<dbReference type="Pfam" id="PF08264">
    <property type="entry name" value="Anticodon_1"/>
    <property type="match status" value="1"/>
</dbReference>
<keyword evidence="13" id="KW-1185">Reference proteome</keyword>
<sequence>MFARSRVARYANTIDHHDISERIRAMAQTKNGWSDTLALPKSKFPARPSGDDIERYRKRCADELYQWQRSHRSSPSRVNRDARDGENDTTALGSDFVLHDGPPYANGAVHVGHALNKILKDLIVRSELARGKRVQYRPGWDCHGLPIELKALQQISTVPSTSKSSKDGVRKESEAISATASRMSSAEIRQAARALANATVDAQRKSFKGWGVMGEWESPYLTMDKDFEIRQLGIFRKMVQQGLISRHRRPVHWSPSSKTALAEAELEYDDDHRCIAAFVRMPLLGLPKILQSNSDIHPDRLSALIWTTTPWTLPANQAIAVHKDIEYCVAQVNIPDASTKPDQIILAKARLEHVSSHLPEGASLNVVVESVLGADLVTGDAACYNIFTASQSPIVEAAFVTDTSGTGVVHMAPGHGMDDWLVCQSKGIGPAIAPVDDAGRYTSEVFPASNGRVNLPGIDVQVKGVQAVLEILRQPKEHVNNTAVDVDRSLLLASHSFRHKNPIDWRTKQPIITRATAQWFADTHAIRDRALGALGDVRFIPESGRSRLQSFIGGRSQWCISRQRAWGVPIPALYNKETGEVCFSDESIGHIISVVKERGTDAWFTDPEDDAAWLCPDLEAGKWVRGKDTMDVWFDSGTTWTSLHSDYDTFAGSDVCVEGSDQHRGWFQSSLLTKVASGDATQSATAPYKMLITHGFTLDGDGRKMSKSIGNVISPDEIISGKLVAPSKKNKSKVPANPSASTKTASTLGPDVLRLWVASSDYTRDVSISQPVLQNVQQALQKYRVTLKFLLGVLHDYPSPVLDPQHLRQFGFGDQVVLSRLARCSETVFNAYREYKFYSGVNEINKFVNNNLSAFYFEIIKDRLYAGNTSIRRHTQSVLVLILRELLQMLGPVTPHLVEEAWEWMPPQMKGLNTQDGDAALPNLDLHPLRQIWKEPFSTERVGFNPADTFEDTVVLYETLSLAVKAAQEEARVARHLGSGLACSVEIYLPESPLAQASMRLWADEHELANLLVVSQVSILSMADNVPEQSTPSDTSWSTEAEVAFPRSASGSSSAMSDFWKGKVVIRPPTAKKCPRCWKYTAHSETIPCTPCQESIVEQLDN</sequence>
<comment type="similarity">
    <text evidence="1 9">Belongs to the class-I aminoacyl-tRNA synthetase family.</text>
</comment>
<protein>
    <recommendedName>
        <fullName evidence="2">isoleucine--tRNA ligase</fullName>
        <ecNumber evidence="2">6.1.1.5</ecNumber>
    </recommendedName>
    <alternativeName>
        <fullName evidence="8">Isoleucyl-tRNA synthetase</fullName>
    </alternativeName>
</protein>
<dbReference type="Gene3D" id="1.10.730.20">
    <property type="match status" value="1"/>
</dbReference>
<dbReference type="InterPro" id="IPR009008">
    <property type="entry name" value="Val/Leu/Ile-tRNA-synth_edit"/>
</dbReference>
<dbReference type="AlphaFoldDB" id="A0A6J3M7X8"/>
<dbReference type="Gene3D" id="3.90.740.10">
    <property type="entry name" value="Valyl/Leucyl/Isoleucyl-tRNA synthetase, editing domain"/>
    <property type="match status" value="1"/>
</dbReference>
<dbReference type="SUPFAM" id="SSF47323">
    <property type="entry name" value="Anticodon-binding domain of a subclass of class I aminoacyl-tRNA synthetases"/>
    <property type="match status" value="1"/>
</dbReference>
<dbReference type="PRINTS" id="PR00984">
    <property type="entry name" value="TRNASYNTHILE"/>
</dbReference>
<dbReference type="GO" id="GO:0006428">
    <property type="term" value="P:isoleucyl-tRNA aminoacylation"/>
    <property type="evidence" value="ECO:0007669"/>
    <property type="project" value="InterPro"/>
</dbReference>
<evidence type="ECO:0000256" key="7">
    <source>
        <dbReference type="ARBA" id="ARBA00023146"/>
    </source>
</evidence>
<dbReference type="InterPro" id="IPR014729">
    <property type="entry name" value="Rossmann-like_a/b/a_fold"/>
</dbReference>
<feature type="domain" description="Aminoacyl-tRNA synthetase class Ia" evidence="11">
    <location>
        <begin position="94"/>
        <end position="769"/>
    </location>
</feature>
<evidence type="ECO:0000313" key="14">
    <source>
        <dbReference type="RefSeq" id="XP_033460720.1"/>
    </source>
</evidence>
<evidence type="ECO:0000256" key="10">
    <source>
        <dbReference type="SAM" id="MobiDB-lite"/>
    </source>
</evidence>
<evidence type="ECO:0000256" key="9">
    <source>
        <dbReference type="RuleBase" id="RU363035"/>
    </source>
</evidence>
<reference evidence="14" key="1">
    <citation type="submission" date="2020-01" db="EMBL/GenBank/DDBJ databases">
        <authorList>
            <consortium name="DOE Joint Genome Institute"/>
            <person name="Haridas S."/>
            <person name="Albert R."/>
            <person name="Binder M."/>
            <person name="Bloem J."/>
            <person name="Labutti K."/>
            <person name="Salamov A."/>
            <person name="Andreopoulos B."/>
            <person name="Baker S.E."/>
            <person name="Barry K."/>
            <person name="Bills G."/>
            <person name="Bluhm B.H."/>
            <person name="Cannon C."/>
            <person name="Castanera R."/>
            <person name="Culley D.E."/>
            <person name="Daum C."/>
            <person name="Ezra D."/>
            <person name="Gonzalez J.B."/>
            <person name="Henrissat B."/>
            <person name="Kuo A."/>
            <person name="Liang C."/>
            <person name="Lipzen A."/>
            <person name="Lutzoni F."/>
            <person name="Magnuson J."/>
            <person name="Mondo S."/>
            <person name="Nolan M."/>
            <person name="Ohm R."/>
            <person name="Pangilinan J."/>
            <person name="Park H.-J."/>
            <person name="Ramirez L."/>
            <person name="Alfaro M."/>
            <person name="Sun H."/>
            <person name="Tritt A."/>
            <person name="Yoshinaga Y."/>
            <person name="Zwiers L.-H."/>
            <person name="Turgeon B.G."/>
            <person name="Goodwin S.B."/>
            <person name="Spatafora J.W."/>
            <person name="Crous P.W."/>
            <person name="Grigoriev I.V."/>
        </authorList>
    </citation>
    <scope>NUCLEOTIDE SEQUENCE</scope>
    <source>
        <strain evidence="14">CBS 342.82</strain>
    </source>
</reference>
<dbReference type="PANTHER" id="PTHR42765:SF1">
    <property type="entry name" value="ISOLEUCINE--TRNA LIGASE, MITOCHONDRIAL"/>
    <property type="match status" value="1"/>
</dbReference>
<name>A0A6J3M7X8_9PEZI</name>
<dbReference type="RefSeq" id="XP_033460720.1">
    <property type="nucleotide sequence ID" value="XM_033604712.1"/>
</dbReference>
<dbReference type="Gene3D" id="1.10.10.830">
    <property type="entry name" value="Ile-tRNA synthetase CP2 domain-like"/>
    <property type="match status" value="1"/>
</dbReference>
<organism evidence="14">
    <name type="scientific">Dissoconium aciculare CBS 342.82</name>
    <dbReference type="NCBI Taxonomy" id="1314786"/>
    <lineage>
        <taxon>Eukaryota</taxon>
        <taxon>Fungi</taxon>
        <taxon>Dikarya</taxon>
        <taxon>Ascomycota</taxon>
        <taxon>Pezizomycotina</taxon>
        <taxon>Dothideomycetes</taxon>
        <taxon>Dothideomycetidae</taxon>
        <taxon>Mycosphaerellales</taxon>
        <taxon>Dissoconiaceae</taxon>
        <taxon>Dissoconium</taxon>
    </lineage>
</organism>
<dbReference type="EC" id="6.1.1.5" evidence="2"/>
<evidence type="ECO:0000256" key="8">
    <source>
        <dbReference type="ARBA" id="ARBA00032665"/>
    </source>
</evidence>
<reference evidence="14" key="3">
    <citation type="submission" date="2025-08" db="UniProtKB">
        <authorList>
            <consortium name="RefSeq"/>
        </authorList>
    </citation>
    <scope>IDENTIFICATION</scope>
    <source>
        <strain evidence="14">CBS 342.82</strain>
    </source>
</reference>
<dbReference type="CDD" id="cd07960">
    <property type="entry name" value="Anticodon_Ia_Ile_BEm"/>
    <property type="match status" value="1"/>
</dbReference>
<dbReference type="GO" id="GO:0032543">
    <property type="term" value="P:mitochondrial translation"/>
    <property type="evidence" value="ECO:0007669"/>
    <property type="project" value="TreeGrafter"/>
</dbReference>
<feature type="domain" description="Methionyl/Valyl/Leucyl/Isoleucyl-tRNA synthetase anticodon-binding" evidence="12">
    <location>
        <begin position="814"/>
        <end position="906"/>
    </location>
</feature>
<dbReference type="NCBIfam" id="TIGR00392">
    <property type="entry name" value="ileS"/>
    <property type="match status" value="1"/>
</dbReference>
<dbReference type="InterPro" id="IPR050081">
    <property type="entry name" value="Ile-tRNA_ligase"/>
</dbReference>
<keyword evidence="6 9" id="KW-0648">Protein biosynthesis</keyword>
<dbReference type="InterPro" id="IPR033708">
    <property type="entry name" value="Anticodon_Ile_BEm"/>
</dbReference>
<evidence type="ECO:0000256" key="6">
    <source>
        <dbReference type="ARBA" id="ARBA00022917"/>
    </source>
</evidence>
<gene>
    <name evidence="14" type="ORF">K489DRAFT_379673</name>
</gene>
<evidence type="ECO:0000256" key="2">
    <source>
        <dbReference type="ARBA" id="ARBA00013165"/>
    </source>
</evidence>
<dbReference type="Proteomes" id="UP000504637">
    <property type="component" value="Unplaced"/>
</dbReference>
<keyword evidence="7 9" id="KW-0030">Aminoacyl-tRNA synthetase</keyword>
<evidence type="ECO:0000256" key="3">
    <source>
        <dbReference type="ARBA" id="ARBA00022598"/>
    </source>
</evidence>
<reference evidence="14" key="2">
    <citation type="submission" date="2020-04" db="EMBL/GenBank/DDBJ databases">
        <authorList>
            <consortium name="NCBI Genome Project"/>
        </authorList>
    </citation>
    <scope>NUCLEOTIDE SEQUENCE</scope>
    <source>
        <strain evidence="14">CBS 342.82</strain>
    </source>
</reference>
<evidence type="ECO:0000256" key="5">
    <source>
        <dbReference type="ARBA" id="ARBA00022840"/>
    </source>
</evidence>
<feature type="region of interest" description="Disordered" evidence="10">
    <location>
        <begin position="68"/>
        <end position="90"/>
    </location>
</feature>
<dbReference type="PANTHER" id="PTHR42765">
    <property type="entry name" value="SOLEUCYL-TRNA SYNTHETASE"/>
    <property type="match status" value="1"/>
</dbReference>
<dbReference type="InterPro" id="IPR013155">
    <property type="entry name" value="M/V/L/I-tRNA-synth_anticd-bd"/>
</dbReference>
<evidence type="ECO:0000256" key="4">
    <source>
        <dbReference type="ARBA" id="ARBA00022741"/>
    </source>
</evidence>
<dbReference type="Pfam" id="PF00133">
    <property type="entry name" value="tRNA-synt_1"/>
    <property type="match status" value="1"/>
</dbReference>
<keyword evidence="3 9" id="KW-0436">Ligase</keyword>
<dbReference type="InterPro" id="IPR001412">
    <property type="entry name" value="aa-tRNA-synth_I_CS"/>
</dbReference>
<dbReference type="PROSITE" id="PS00178">
    <property type="entry name" value="AA_TRNA_LIGASE_I"/>
    <property type="match status" value="1"/>
</dbReference>
<dbReference type="InterPro" id="IPR002300">
    <property type="entry name" value="aa-tRNA-synth_Ia"/>
</dbReference>
<accession>A0A6J3M7X8</accession>
<dbReference type="InterPro" id="IPR009080">
    <property type="entry name" value="tRNAsynth_Ia_anticodon-bd"/>
</dbReference>
<evidence type="ECO:0000259" key="12">
    <source>
        <dbReference type="Pfam" id="PF08264"/>
    </source>
</evidence>
<feature type="region of interest" description="Disordered" evidence="10">
    <location>
        <begin position="157"/>
        <end position="182"/>
    </location>
</feature>
<evidence type="ECO:0000313" key="13">
    <source>
        <dbReference type="Proteomes" id="UP000504637"/>
    </source>
</evidence>
<keyword evidence="4 9" id="KW-0547">Nucleotide-binding</keyword>
<dbReference type="GO" id="GO:0000049">
    <property type="term" value="F:tRNA binding"/>
    <property type="evidence" value="ECO:0007669"/>
    <property type="project" value="InterPro"/>
</dbReference>
<proteinExistence type="inferred from homology"/>
<evidence type="ECO:0000256" key="1">
    <source>
        <dbReference type="ARBA" id="ARBA00005594"/>
    </source>
</evidence>